<sequence length="74" mass="8403">MRSIVVVLENHFDVSCLANLDVFASLLGSGSSIIVDTASQWWFRWVGAVRNTLHPSDPTKYRFPRIFSFTIDVD</sequence>
<proteinExistence type="predicted"/>
<protein>
    <submittedName>
        <fullName evidence="1">Uncharacterized protein</fullName>
    </submittedName>
</protein>
<reference evidence="1 2" key="1">
    <citation type="journal article" date="2019" name="Sci. Rep.">
        <title>Orb-weaving spider Araneus ventricosus genome elucidates the spidroin gene catalogue.</title>
        <authorList>
            <person name="Kono N."/>
            <person name="Nakamura H."/>
            <person name="Ohtoshi R."/>
            <person name="Moran D.A.P."/>
            <person name="Shinohara A."/>
            <person name="Yoshida Y."/>
            <person name="Fujiwara M."/>
            <person name="Mori M."/>
            <person name="Tomita M."/>
            <person name="Arakawa K."/>
        </authorList>
    </citation>
    <scope>NUCLEOTIDE SEQUENCE [LARGE SCALE GENOMIC DNA]</scope>
</reference>
<evidence type="ECO:0000313" key="2">
    <source>
        <dbReference type="Proteomes" id="UP000499080"/>
    </source>
</evidence>
<organism evidence="1 2">
    <name type="scientific">Araneus ventricosus</name>
    <name type="common">Orbweaver spider</name>
    <name type="synonym">Epeira ventricosa</name>
    <dbReference type="NCBI Taxonomy" id="182803"/>
    <lineage>
        <taxon>Eukaryota</taxon>
        <taxon>Metazoa</taxon>
        <taxon>Ecdysozoa</taxon>
        <taxon>Arthropoda</taxon>
        <taxon>Chelicerata</taxon>
        <taxon>Arachnida</taxon>
        <taxon>Araneae</taxon>
        <taxon>Araneomorphae</taxon>
        <taxon>Entelegynae</taxon>
        <taxon>Araneoidea</taxon>
        <taxon>Araneidae</taxon>
        <taxon>Araneus</taxon>
    </lineage>
</organism>
<evidence type="ECO:0000313" key="1">
    <source>
        <dbReference type="EMBL" id="GBM83913.1"/>
    </source>
</evidence>
<keyword evidence="2" id="KW-1185">Reference proteome</keyword>
<gene>
    <name evidence="1" type="ORF">AVEN_211606_1</name>
</gene>
<dbReference type="EMBL" id="BGPR01188342">
    <property type="protein sequence ID" value="GBM83913.1"/>
    <property type="molecule type" value="Genomic_DNA"/>
</dbReference>
<comment type="caution">
    <text evidence="1">The sequence shown here is derived from an EMBL/GenBank/DDBJ whole genome shotgun (WGS) entry which is preliminary data.</text>
</comment>
<dbReference type="Proteomes" id="UP000499080">
    <property type="component" value="Unassembled WGS sequence"/>
</dbReference>
<name>A0A4Y2J155_ARAVE</name>
<accession>A0A4Y2J155</accession>
<feature type="non-terminal residue" evidence="1">
    <location>
        <position position="74"/>
    </location>
</feature>
<dbReference type="AlphaFoldDB" id="A0A4Y2J155"/>